<keyword evidence="2" id="KW-1185">Reference proteome</keyword>
<evidence type="ECO:0000313" key="1">
    <source>
        <dbReference type="EMBL" id="PRP74868.1"/>
    </source>
</evidence>
<accession>A0A2P6MT38</accession>
<dbReference type="EMBL" id="MDYQ01000438">
    <property type="protein sequence ID" value="PRP74868.1"/>
    <property type="molecule type" value="Genomic_DNA"/>
</dbReference>
<sequence length="93" mass="10868">MNKTRWQDSFKTDIEKPLPLEFQQSFSDVDPKICFLLLKKLKRKQRGKRTKKIGTCGLASYLSSPYKFEVSLSSGDRLRFLCCTEREQDDSEP</sequence>
<gene>
    <name evidence="1" type="ORF">PROFUN_16135</name>
</gene>
<reference evidence="1 2" key="1">
    <citation type="journal article" date="2018" name="Genome Biol. Evol.">
        <title>Multiple Roots of Fruiting Body Formation in Amoebozoa.</title>
        <authorList>
            <person name="Hillmann F."/>
            <person name="Forbes G."/>
            <person name="Novohradska S."/>
            <person name="Ferling I."/>
            <person name="Riege K."/>
            <person name="Groth M."/>
            <person name="Westermann M."/>
            <person name="Marz M."/>
            <person name="Spaller T."/>
            <person name="Winckler T."/>
            <person name="Schaap P."/>
            <person name="Glockner G."/>
        </authorList>
    </citation>
    <scope>NUCLEOTIDE SEQUENCE [LARGE SCALE GENOMIC DNA]</scope>
    <source>
        <strain evidence="1 2">Jena</strain>
    </source>
</reference>
<organism evidence="1 2">
    <name type="scientific">Planoprotostelium fungivorum</name>
    <dbReference type="NCBI Taxonomy" id="1890364"/>
    <lineage>
        <taxon>Eukaryota</taxon>
        <taxon>Amoebozoa</taxon>
        <taxon>Evosea</taxon>
        <taxon>Variosea</taxon>
        <taxon>Cavosteliida</taxon>
        <taxon>Cavosteliaceae</taxon>
        <taxon>Planoprotostelium</taxon>
    </lineage>
</organism>
<evidence type="ECO:0000313" key="2">
    <source>
        <dbReference type="Proteomes" id="UP000241769"/>
    </source>
</evidence>
<dbReference type="Proteomes" id="UP000241769">
    <property type="component" value="Unassembled WGS sequence"/>
</dbReference>
<comment type="caution">
    <text evidence="1">The sequence shown here is derived from an EMBL/GenBank/DDBJ whole genome shotgun (WGS) entry which is preliminary data.</text>
</comment>
<proteinExistence type="predicted"/>
<name>A0A2P6MT38_9EUKA</name>
<dbReference type="InParanoid" id="A0A2P6MT38"/>
<protein>
    <submittedName>
        <fullName evidence="1">Uncharacterized protein</fullName>
    </submittedName>
</protein>
<dbReference type="AlphaFoldDB" id="A0A2P6MT38"/>